<organism evidence="1 2">
    <name type="scientific">Chloroherpeton thalassium (strain ATCC 35110 / GB-78)</name>
    <dbReference type="NCBI Taxonomy" id="517418"/>
    <lineage>
        <taxon>Bacteria</taxon>
        <taxon>Pseudomonadati</taxon>
        <taxon>Chlorobiota</taxon>
        <taxon>Chlorobiia</taxon>
        <taxon>Chlorobiales</taxon>
        <taxon>Chloroherpetonaceae</taxon>
        <taxon>Chloroherpeton</taxon>
    </lineage>
</organism>
<evidence type="ECO:0000313" key="2">
    <source>
        <dbReference type="Proteomes" id="UP000001208"/>
    </source>
</evidence>
<evidence type="ECO:0000313" key="1">
    <source>
        <dbReference type="EMBL" id="ACF12625.1"/>
    </source>
</evidence>
<reference evidence="1 2" key="1">
    <citation type="submission" date="2008-06" db="EMBL/GenBank/DDBJ databases">
        <title>Complete sequence of Chloroherpeton thalassium ATCC 35110.</title>
        <authorList>
            <consortium name="US DOE Joint Genome Institute"/>
            <person name="Lucas S."/>
            <person name="Copeland A."/>
            <person name="Lapidus A."/>
            <person name="Glavina del Rio T."/>
            <person name="Dalin E."/>
            <person name="Tice H."/>
            <person name="Bruce D."/>
            <person name="Goodwin L."/>
            <person name="Pitluck S."/>
            <person name="Schmutz J."/>
            <person name="Larimer F."/>
            <person name="Land M."/>
            <person name="Hauser L."/>
            <person name="Kyrpides N."/>
            <person name="Mikhailova N."/>
            <person name="Liu Z."/>
            <person name="Li T."/>
            <person name="Zhao F."/>
            <person name="Overmann J."/>
            <person name="Bryant D.A."/>
            <person name="Richardson P."/>
        </authorList>
    </citation>
    <scope>NUCLEOTIDE SEQUENCE [LARGE SCALE GENOMIC DNA]</scope>
    <source>
        <strain evidence="2">ATCC 35110 / GB-78</strain>
    </source>
</reference>
<dbReference type="Proteomes" id="UP000001208">
    <property type="component" value="Chromosome"/>
</dbReference>
<dbReference type="RefSeq" id="WP_012498709.1">
    <property type="nucleotide sequence ID" value="NC_011026.1"/>
</dbReference>
<keyword evidence="2" id="KW-1185">Reference proteome</keyword>
<sequence>MKREKKTERAMRFFCQEKQKSEVALFFILCLISFHLPSAEAQELNIFGYLEPQMMIVRQNKKWVQMSSNRLRVETRSVLNEQVSFGGNVIFLTYHGQTNWNFLDYLPSHLTKQIPAALQSGFAYTYQDSIFLDNAFLKIRFEQFDLTIGKQQLSFGTGYAWNPTNLFNVKNLTDPTYEQPGHNAIRADIGLTERSSLTAIVQLEEFLRRSAAFLRWTFPLSRLDFSLIAAQKYWALSDYEVFDFSTQKRQMLGFDFAGELLGLGVWGEFGHNFMARDENFTEILVGTDYTWDGGFYLMAEFYHNSLAKSNWQSYTLTDWIRYLNGELLTVTKNQAYVFLSYPLTDLLTASLSNILSLSDKSAGFVSSVRYSLFENLMLTVIGQIYTGREGTAYGKNFGDGGLVRLRLFY</sequence>
<proteinExistence type="predicted"/>
<name>B3QSY2_CHLT3</name>
<dbReference type="STRING" id="517418.Ctha_0154"/>
<dbReference type="SUPFAM" id="SSF56935">
    <property type="entry name" value="Porins"/>
    <property type="match status" value="1"/>
</dbReference>
<dbReference type="EMBL" id="CP001100">
    <property type="protein sequence ID" value="ACF12625.1"/>
    <property type="molecule type" value="Genomic_DNA"/>
</dbReference>
<dbReference type="HOGENOM" id="CLU_642155_0_0_10"/>
<dbReference type="AlphaFoldDB" id="B3QSY2"/>
<evidence type="ECO:0008006" key="3">
    <source>
        <dbReference type="Google" id="ProtNLM"/>
    </source>
</evidence>
<protein>
    <recommendedName>
        <fullName evidence="3">Alginate export domain-containing protein</fullName>
    </recommendedName>
</protein>
<dbReference type="KEGG" id="cts:Ctha_0154"/>
<accession>B3QSY2</accession>
<gene>
    <name evidence="1" type="ordered locus">Ctha_0154</name>
</gene>